<dbReference type="GO" id="GO:0003677">
    <property type="term" value="F:DNA binding"/>
    <property type="evidence" value="ECO:0007669"/>
    <property type="project" value="InterPro"/>
</dbReference>
<dbReference type="SMART" id="SM00487">
    <property type="entry name" value="DEXDc"/>
    <property type="match status" value="1"/>
</dbReference>
<dbReference type="InterPro" id="IPR014001">
    <property type="entry name" value="Helicase_ATP-bd"/>
</dbReference>
<dbReference type="PATRIC" id="fig|178901.13.peg.1049"/>
<gene>
    <name evidence="2" type="ORF">AD933_06040</name>
</gene>
<dbReference type="AlphaFoldDB" id="A0A149RQR1"/>
<evidence type="ECO:0000259" key="1">
    <source>
        <dbReference type="PROSITE" id="PS51192"/>
    </source>
</evidence>
<dbReference type="InterPro" id="IPR006935">
    <property type="entry name" value="Helicase/UvrB_N"/>
</dbReference>
<dbReference type="GO" id="GO:0004519">
    <property type="term" value="F:endonuclease activity"/>
    <property type="evidence" value="ECO:0007669"/>
    <property type="project" value="UniProtKB-KW"/>
</dbReference>
<keyword evidence="2" id="KW-0255">Endonuclease</keyword>
<dbReference type="RefSeq" id="WP_061507954.1">
    <property type="nucleotide sequence ID" value="NZ_LHZF01000155.1"/>
</dbReference>
<dbReference type="InterPro" id="IPR027417">
    <property type="entry name" value="P-loop_NTPase"/>
</dbReference>
<dbReference type="GO" id="GO:0005524">
    <property type="term" value="F:ATP binding"/>
    <property type="evidence" value="ECO:0007669"/>
    <property type="project" value="InterPro"/>
</dbReference>
<dbReference type="Pfam" id="PF04851">
    <property type="entry name" value="ResIII"/>
    <property type="match status" value="1"/>
</dbReference>
<dbReference type="PROSITE" id="PS51192">
    <property type="entry name" value="HELICASE_ATP_BIND_1"/>
    <property type="match status" value="1"/>
</dbReference>
<dbReference type="Proteomes" id="UP000075526">
    <property type="component" value="Unassembled WGS sequence"/>
</dbReference>
<comment type="caution">
    <text evidence="2">The sequence shown here is derived from an EMBL/GenBank/DDBJ whole genome shotgun (WGS) entry which is preliminary data.</text>
</comment>
<accession>A0A149RQR1</accession>
<keyword evidence="2" id="KW-0540">Nuclease</keyword>
<proteinExistence type="predicted"/>
<name>A0A149RQR1_9PROT</name>
<feature type="domain" description="Helicase ATP-binding" evidence="1">
    <location>
        <begin position="49"/>
        <end position="264"/>
    </location>
</feature>
<sequence>MELKRYQTRSLDALRVFLENAAIRPHDEAYRRAVEVGEPREYAGRYKPLPGLEEAPWCCLRLPTGGGKTLLGAYAVGIARDAFLKPRFPMVLWLTPTSMITSQTVSALSTPRHPYRLALENDFGGAVRVYDIEDRRTIRPQDMEDSLTIIVSTVQSFRITNMEDRNVYRDDEELEPHFASAASVAGLMVHESGPRKGRVICSFANLLKMHRPLMIVDEAHNFTSTLTGETIGRIAPSAIVEFTATPKRSNVISSASAAELKAEDMIKLPVHLTQHQSWEQAITHAVQNRAGLEDIAKSDPTYIRPITLYQAQPRRDGAVATVEDVKNYLIKEEDIPEEQIAVATGTKKELEDINLLSPSCPIRHIITVEALKEGWDCSFAYVFCSLATIREKGSVEQLLGRVLRMPFATRRASDELNRAYAHVSDRDFHMAASSLKDRLVDMGFDERTALESIRKMPQTEMVFVPGKRPDLKLRPPVIRLSVRPDQKSWTPEMIAATTIVDDRLGGVTVTLSEKASDEAIREVTQAVIANEDEAATIAEAYIIQREASLTPAERGDILYVPQLALDEEGQAELVWPETLVNLGGWDLSSVPADLPGFALDETGHTASLDVEGDRIVIDYGADEPELKLDEATQWDASALSRWLDRTTRQADVGQPIFLEYCRRVVQGLVDRGISLAGLVRTRDTLRRAVIERIRQLRHQAGRRGVQMLMTDLAPVLAFGENAFAFKKGNYDPRVPYQGAWKPRKHFFPDVGDLKDKGEEYECAVEIDRHPSVKYWVRNVDRTKGAYWLPTSSDRFYPDFVAELTDGRLLVIEYKGANLTDTEDSREKRNIGRRLQEISDGKVLFLWVEKKNAAGNVKQQLDNVVKP</sequence>
<evidence type="ECO:0000313" key="2">
    <source>
        <dbReference type="EMBL" id="KXV16667.1"/>
    </source>
</evidence>
<dbReference type="GO" id="GO:0016787">
    <property type="term" value="F:hydrolase activity"/>
    <property type="evidence" value="ECO:0007669"/>
    <property type="project" value="InterPro"/>
</dbReference>
<dbReference type="SUPFAM" id="SSF52540">
    <property type="entry name" value="P-loop containing nucleoside triphosphate hydrolases"/>
    <property type="match status" value="1"/>
</dbReference>
<reference evidence="2 3" key="1">
    <citation type="submission" date="2015-06" db="EMBL/GenBank/DDBJ databases">
        <title>Improved classification and identification of acetic acid bacteria using matrix-assisted laser desorption/ionization time-of-flight mass spectrometry; Gluconobacter nephelii and Gluconobacter uchimurae are later heterotypic synonyms of Gluconobacter japonicus and Gluconobacter oxydans, respectively.</title>
        <authorList>
            <person name="Li L."/>
            <person name="Cleenwerck I."/>
            <person name="De Vuyst L."/>
            <person name="Vandamme P."/>
        </authorList>
    </citation>
    <scope>NUCLEOTIDE SEQUENCE [LARGE SCALE GENOMIC DNA]</scope>
    <source>
        <strain evidence="2 3">LMG 1552</strain>
    </source>
</reference>
<dbReference type="Gene3D" id="3.40.50.300">
    <property type="entry name" value="P-loop containing nucleotide triphosphate hydrolases"/>
    <property type="match status" value="1"/>
</dbReference>
<organism evidence="2 3">
    <name type="scientific">Acetobacter malorum</name>
    <dbReference type="NCBI Taxonomy" id="178901"/>
    <lineage>
        <taxon>Bacteria</taxon>
        <taxon>Pseudomonadati</taxon>
        <taxon>Pseudomonadota</taxon>
        <taxon>Alphaproteobacteria</taxon>
        <taxon>Acetobacterales</taxon>
        <taxon>Acetobacteraceae</taxon>
        <taxon>Acetobacter</taxon>
    </lineage>
</organism>
<evidence type="ECO:0000313" key="3">
    <source>
        <dbReference type="Proteomes" id="UP000075526"/>
    </source>
</evidence>
<dbReference type="EMBL" id="LHZF01000155">
    <property type="protein sequence ID" value="KXV16667.1"/>
    <property type="molecule type" value="Genomic_DNA"/>
</dbReference>
<protein>
    <submittedName>
        <fullName evidence="2">Type III restriction endonuclease subunit R</fullName>
    </submittedName>
</protein>
<keyword evidence="2" id="KW-0378">Hydrolase</keyword>